<keyword evidence="2" id="KW-0808">Transferase</keyword>
<keyword evidence="2" id="KW-0418">Kinase</keyword>
<dbReference type="GO" id="GO:0016301">
    <property type="term" value="F:kinase activity"/>
    <property type="evidence" value="ECO:0007669"/>
    <property type="project" value="UniProtKB-KW"/>
</dbReference>
<sequence>MPFTFHIGNHSCRISESHLRDIIENKREHVFSTCEKFIDFFRSVFTGRSLISDYKEIYTLLCQKKERPDIKGPFPLKQNESCTQWRPIIGYVKLIDASRPETMGKYTVEVLAYRENTSLLKMYYESVLLAEAECSERCLDFLKETMFNYNTGEITLTALENENLPLDEANGNGCYAAFEQRLIEHLSPSPESTGDDGATAQTVSQQEAAINVFDSNATAQTVSQQEAAINVFDSNATAQTASQQMAKIDIFINSPDFRKNICMADIEKNKIGSGSYGTVYLLNDEFVVKVPINNRGIKVNFTSQEHRNGHPERVSKYLNMANDDNDFSRSAIMNINGENVTVLVSKYIQGEEFDISDDENYRMAEELLESRGVYMHDMHILGNILQINKQQLYIVDGDQIVLSKDARQQRRASLATAQLEEQIKTHHMIKLKQAEAKGDTEDIEYYKSLIEDLDALIGVKVQTPVPGGRFKPSSPEEGTLVTNVLKDELKK</sequence>
<reference evidence="2" key="2">
    <citation type="submission" date="2018-07" db="EMBL/GenBank/DDBJ databases">
        <authorList>
            <consortium name="NCBI Pathogen Detection Project"/>
        </authorList>
    </citation>
    <scope>NUCLEOTIDE SEQUENCE</scope>
    <source>
        <strain evidence="2">5039-68</strain>
    </source>
</reference>
<comment type="caution">
    <text evidence="2">The sequence shown here is derived from an EMBL/GenBank/DDBJ whole genome shotgun (WGS) entry which is preliminary data.</text>
</comment>
<name>A0A731T9D3_SALEE</name>
<gene>
    <name evidence="2" type="ORF">GND13_000437</name>
</gene>
<evidence type="ECO:0000256" key="1">
    <source>
        <dbReference type="SAM" id="MobiDB-lite"/>
    </source>
</evidence>
<organism evidence="2">
    <name type="scientific">Salmonella enterica subsp. VII serovar 40:z4,z24:[z39]</name>
    <dbReference type="NCBI Taxonomy" id="1967625"/>
    <lineage>
        <taxon>Bacteria</taxon>
        <taxon>Pseudomonadati</taxon>
        <taxon>Pseudomonadota</taxon>
        <taxon>Gammaproteobacteria</taxon>
        <taxon>Enterobacterales</taxon>
        <taxon>Enterobacteriaceae</taxon>
        <taxon>Salmonella</taxon>
    </lineage>
</organism>
<protein>
    <submittedName>
        <fullName evidence="2">Secreted effector kinase SteC</fullName>
    </submittedName>
</protein>
<reference evidence="2" key="1">
    <citation type="journal article" date="2018" name="Genome Biol.">
        <title>SKESA: strategic k-mer extension for scrupulous assemblies.</title>
        <authorList>
            <person name="Souvorov A."/>
            <person name="Agarwala R."/>
            <person name="Lipman D.J."/>
        </authorList>
    </citation>
    <scope>NUCLEOTIDE SEQUENCE</scope>
    <source>
        <strain evidence="2">5039-68</strain>
    </source>
</reference>
<dbReference type="AlphaFoldDB" id="A0A731T9D3"/>
<evidence type="ECO:0000313" key="2">
    <source>
        <dbReference type="EMBL" id="HAE4731288.1"/>
    </source>
</evidence>
<accession>A0A731T9D3</accession>
<proteinExistence type="predicted"/>
<dbReference type="EMBL" id="DAASAS010000002">
    <property type="protein sequence ID" value="HAE4731288.1"/>
    <property type="molecule type" value="Genomic_DNA"/>
</dbReference>
<feature type="region of interest" description="Disordered" evidence="1">
    <location>
        <begin position="467"/>
        <end position="491"/>
    </location>
</feature>